<name>A0ABS1GCX9_9GAMM</name>
<dbReference type="Proteomes" id="UP000760407">
    <property type="component" value="Unassembled WGS sequence"/>
</dbReference>
<evidence type="ECO:0000313" key="1">
    <source>
        <dbReference type="EMBL" id="MBK2302697.1"/>
    </source>
</evidence>
<protein>
    <submittedName>
        <fullName evidence="1">Uncharacterized protein</fullName>
    </submittedName>
</protein>
<organism evidence="1 2">
    <name type="scientific">Francisella philomiragia</name>
    <dbReference type="NCBI Taxonomy" id="28110"/>
    <lineage>
        <taxon>Bacteria</taxon>
        <taxon>Pseudomonadati</taxon>
        <taxon>Pseudomonadota</taxon>
        <taxon>Gammaproteobacteria</taxon>
        <taxon>Thiotrichales</taxon>
        <taxon>Francisellaceae</taxon>
        <taxon>Francisella</taxon>
    </lineage>
</organism>
<accession>A0ABS1GCX9</accession>
<evidence type="ECO:0000313" key="2">
    <source>
        <dbReference type="Proteomes" id="UP000760407"/>
    </source>
</evidence>
<reference evidence="1 2" key="1">
    <citation type="submission" date="2020-08" db="EMBL/GenBank/DDBJ databases">
        <title>Comparative genomics of Francisella species.</title>
        <authorList>
            <person name="Sahl J."/>
            <person name="Sjodin A."/>
            <person name="Wagner D."/>
            <person name="Forsman M."/>
        </authorList>
    </citation>
    <scope>NUCLEOTIDE SEQUENCE [LARGE SCALE GENOMIC DNA]</scope>
    <source>
        <strain evidence="1 2">F1093</strain>
    </source>
</reference>
<keyword evidence="2" id="KW-1185">Reference proteome</keyword>
<proteinExistence type="predicted"/>
<sequence length="93" mass="10305">METRGADITTVAENVEDIMLRAGYSAAEIASMSAIKIYRTGANQVYWNEGPSDQGMQNSVPFTDIAEMFAPPYNTIWLRSQVASIRVVFVRLA</sequence>
<dbReference type="EMBL" id="JACTSG010000004">
    <property type="protein sequence ID" value="MBK2302697.1"/>
    <property type="molecule type" value="Genomic_DNA"/>
</dbReference>
<gene>
    <name evidence="1" type="ORF">IBE52_07190</name>
</gene>
<comment type="caution">
    <text evidence="1">The sequence shown here is derived from an EMBL/GenBank/DDBJ whole genome shotgun (WGS) entry which is preliminary data.</text>
</comment>
<dbReference type="RefSeq" id="WP_200166898.1">
    <property type="nucleotide sequence ID" value="NZ_JACTSG010000004.1"/>
</dbReference>